<protein>
    <submittedName>
        <fullName evidence="2">Uncharacterized protein</fullName>
    </submittedName>
</protein>
<feature type="compositionally biased region" description="Polar residues" evidence="1">
    <location>
        <begin position="324"/>
        <end position="333"/>
    </location>
</feature>
<accession>A0A4Y7TRG0</accession>
<evidence type="ECO:0000256" key="1">
    <source>
        <dbReference type="SAM" id="MobiDB-lite"/>
    </source>
</evidence>
<feature type="region of interest" description="Disordered" evidence="1">
    <location>
        <begin position="1"/>
        <end position="110"/>
    </location>
</feature>
<feature type="compositionally biased region" description="Basic and acidic residues" evidence="1">
    <location>
        <begin position="339"/>
        <end position="349"/>
    </location>
</feature>
<feature type="compositionally biased region" description="Low complexity" evidence="1">
    <location>
        <begin position="223"/>
        <end position="237"/>
    </location>
</feature>
<feature type="compositionally biased region" description="Pro residues" evidence="1">
    <location>
        <begin position="367"/>
        <end position="383"/>
    </location>
</feature>
<evidence type="ECO:0000313" key="2">
    <source>
        <dbReference type="EMBL" id="TEB36770.1"/>
    </source>
</evidence>
<dbReference type="EMBL" id="QPFP01000005">
    <property type="protein sequence ID" value="TEB36770.1"/>
    <property type="molecule type" value="Genomic_DNA"/>
</dbReference>
<feature type="compositionally biased region" description="Pro residues" evidence="1">
    <location>
        <begin position="265"/>
        <end position="278"/>
    </location>
</feature>
<feature type="compositionally biased region" description="Pro residues" evidence="1">
    <location>
        <begin position="290"/>
        <end position="307"/>
    </location>
</feature>
<comment type="caution">
    <text evidence="2">The sequence shown here is derived from an EMBL/GenBank/DDBJ whole genome shotgun (WGS) entry which is preliminary data.</text>
</comment>
<feature type="region of interest" description="Disordered" evidence="1">
    <location>
        <begin position="213"/>
        <end position="385"/>
    </location>
</feature>
<dbReference type="Proteomes" id="UP000298030">
    <property type="component" value="Unassembled WGS sequence"/>
</dbReference>
<dbReference type="AlphaFoldDB" id="A0A4Y7TRG0"/>
<feature type="compositionally biased region" description="Pro residues" evidence="1">
    <location>
        <begin position="66"/>
        <end position="75"/>
    </location>
</feature>
<feature type="compositionally biased region" description="Low complexity" evidence="1">
    <location>
        <begin position="91"/>
        <end position="106"/>
    </location>
</feature>
<evidence type="ECO:0000313" key="3">
    <source>
        <dbReference type="Proteomes" id="UP000298030"/>
    </source>
</evidence>
<keyword evidence="3" id="KW-1185">Reference proteome</keyword>
<dbReference type="OrthoDB" id="3265156at2759"/>
<reference evidence="2 3" key="1">
    <citation type="journal article" date="2019" name="Nat. Ecol. Evol.">
        <title>Megaphylogeny resolves global patterns of mushroom evolution.</title>
        <authorList>
            <person name="Varga T."/>
            <person name="Krizsan K."/>
            <person name="Foldi C."/>
            <person name="Dima B."/>
            <person name="Sanchez-Garcia M."/>
            <person name="Sanchez-Ramirez S."/>
            <person name="Szollosi G.J."/>
            <person name="Szarkandi J.G."/>
            <person name="Papp V."/>
            <person name="Albert L."/>
            <person name="Andreopoulos W."/>
            <person name="Angelini C."/>
            <person name="Antonin V."/>
            <person name="Barry K.W."/>
            <person name="Bougher N.L."/>
            <person name="Buchanan P."/>
            <person name="Buyck B."/>
            <person name="Bense V."/>
            <person name="Catcheside P."/>
            <person name="Chovatia M."/>
            <person name="Cooper J."/>
            <person name="Damon W."/>
            <person name="Desjardin D."/>
            <person name="Finy P."/>
            <person name="Geml J."/>
            <person name="Haridas S."/>
            <person name="Hughes K."/>
            <person name="Justo A."/>
            <person name="Karasinski D."/>
            <person name="Kautmanova I."/>
            <person name="Kiss B."/>
            <person name="Kocsube S."/>
            <person name="Kotiranta H."/>
            <person name="LaButti K.M."/>
            <person name="Lechner B.E."/>
            <person name="Liimatainen K."/>
            <person name="Lipzen A."/>
            <person name="Lukacs Z."/>
            <person name="Mihaltcheva S."/>
            <person name="Morgado L.N."/>
            <person name="Niskanen T."/>
            <person name="Noordeloos M.E."/>
            <person name="Ohm R.A."/>
            <person name="Ortiz-Santana B."/>
            <person name="Ovrebo C."/>
            <person name="Racz N."/>
            <person name="Riley R."/>
            <person name="Savchenko A."/>
            <person name="Shiryaev A."/>
            <person name="Soop K."/>
            <person name="Spirin V."/>
            <person name="Szebenyi C."/>
            <person name="Tomsovsky M."/>
            <person name="Tulloss R.E."/>
            <person name="Uehling J."/>
            <person name="Grigoriev I.V."/>
            <person name="Vagvolgyi C."/>
            <person name="Papp T."/>
            <person name="Martin F.M."/>
            <person name="Miettinen O."/>
            <person name="Hibbett D.S."/>
            <person name="Nagy L.G."/>
        </authorList>
    </citation>
    <scope>NUCLEOTIDE SEQUENCE [LARGE SCALE GENOMIC DNA]</scope>
    <source>
        <strain evidence="2 3">FP101781</strain>
    </source>
</reference>
<name>A0A4Y7TRG0_COPMI</name>
<sequence>MRACPSRTEYLRHQHRGINPLQLPPTPRASQDMITPCTIDLTQPSPSPPPPCSSPIVSRKAIRSPRPTPPTPPLPNRRSTSTPRKIKSEPESTPLFSSTPLLPPSTYTRPGQMVIEPRRLVSQACTRYILPDNCYEDSNRQGWKDARMAFIREKRRELKSNGLIVEKKVILREDGLVLEWTSPVPVWTDTFLPERGRDLVSAINETSIGNARLAARSSKRTRSNSASTSASASRLTSVPTSASIVELDDSPASPRPARGPKALLMPPPEPPLSPAVPEPEPEPEPVADLEPPPKVVRPSQVVPPNPHPPKRTFKPVHVPRAGTATANPSSDPSGTAGKGKGDNLDEGPREATPARVSPPNVLVLPEPVQPTPVPSPAPAPVPAPVEEATNEAGDVFMDGGLESRRNHHPLRWPQKPIRRWKGISSARSSTIRPSRVLMRHLRCKSTSSNRKSKNPLT</sequence>
<gene>
    <name evidence="2" type="ORF">FA13DRAFT_1083500</name>
</gene>
<proteinExistence type="predicted"/>
<organism evidence="2 3">
    <name type="scientific">Coprinellus micaceus</name>
    <name type="common">Glistening ink-cap mushroom</name>
    <name type="synonym">Coprinus micaceus</name>
    <dbReference type="NCBI Taxonomy" id="71717"/>
    <lineage>
        <taxon>Eukaryota</taxon>
        <taxon>Fungi</taxon>
        <taxon>Dikarya</taxon>
        <taxon>Basidiomycota</taxon>
        <taxon>Agaricomycotina</taxon>
        <taxon>Agaricomycetes</taxon>
        <taxon>Agaricomycetidae</taxon>
        <taxon>Agaricales</taxon>
        <taxon>Agaricineae</taxon>
        <taxon>Psathyrellaceae</taxon>
        <taxon>Coprinellus</taxon>
    </lineage>
</organism>